<evidence type="ECO:0000313" key="3">
    <source>
        <dbReference type="Proteomes" id="UP000233551"/>
    </source>
</evidence>
<proteinExistence type="predicted"/>
<dbReference type="AlphaFoldDB" id="A0A2I0K0E8"/>
<evidence type="ECO:0000256" key="1">
    <source>
        <dbReference type="SAM" id="MobiDB-lite"/>
    </source>
</evidence>
<dbReference type="EMBL" id="PGOL01000989">
    <property type="protein sequence ID" value="PKI62031.1"/>
    <property type="molecule type" value="Genomic_DNA"/>
</dbReference>
<reference evidence="2 3" key="1">
    <citation type="submission" date="2017-11" db="EMBL/GenBank/DDBJ databases">
        <title>De-novo sequencing of pomegranate (Punica granatum L.) genome.</title>
        <authorList>
            <person name="Akparov Z."/>
            <person name="Amiraslanov A."/>
            <person name="Hajiyeva S."/>
            <person name="Abbasov M."/>
            <person name="Kaur K."/>
            <person name="Hamwieh A."/>
            <person name="Solovyev V."/>
            <person name="Salamov A."/>
            <person name="Braich B."/>
            <person name="Kosarev P."/>
            <person name="Mahmoud A."/>
            <person name="Hajiyev E."/>
            <person name="Babayeva S."/>
            <person name="Izzatullayeva V."/>
            <person name="Mammadov A."/>
            <person name="Mammadov A."/>
            <person name="Sharifova S."/>
            <person name="Ojaghi J."/>
            <person name="Eynullazada K."/>
            <person name="Bayramov B."/>
            <person name="Abdulazimova A."/>
            <person name="Shahmuradov I."/>
        </authorList>
    </citation>
    <scope>NUCLEOTIDE SEQUENCE [LARGE SCALE GENOMIC DNA]</scope>
    <source>
        <strain evidence="3">cv. AG2017</strain>
        <tissue evidence="2">Leaf</tissue>
    </source>
</reference>
<organism evidence="2 3">
    <name type="scientific">Punica granatum</name>
    <name type="common">Pomegranate</name>
    <dbReference type="NCBI Taxonomy" id="22663"/>
    <lineage>
        <taxon>Eukaryota</taxon>
        <taxon>Viridiplantae</taxon>
        <taxon>Streptophyta</taxon>
        <taxon>Embryophyta</taxon>
        <taxon>Tracheophyta</taxon>
        <taxon>Spermatophyta</taxon>
        <taxon>Magnoliopsida</taxon>
        <taxon>eudicotyledons</taxon>
        <taxon>Gunneridae</taxon>
        <taxon>Pentapetalae</taxon>
        <taxon>rosids</taxon>
        <taxon>malvids</taxon>
        <taxon>Myrtales</taxon>
        <taxon>Lythraceae</taxon>
        <taxon>Punica</taxon>
    </lineage>
</organism>
<gene>
    <name evidence="2" type="ORF">CRG98_017583</name>
</gene>
<name>A0A2I0K0E8_PUNGR</name>
<feature type="region of interest" description="Disordered" evidence="1">
    <location>
        <begin position="41"/>
        <end position="62"/>
    </location>
</feature>
<comment type="caution">
    <text evidence="2">The sequence shown here is derived from an EMBL/GenBank/DDBJ whole genome shotgun (WGS) entry which is preliminary data.</text>
</comment>
<dbReference type="Proteomes" id="UP000233551">
    <property type="component" value="Unassembled WGS sequence"/>
</dbReference>
<feature type="compositionally biased region" description="Polar residues" evidence="1">
    <location>
        <begin position="52"/>
        <end position="62"/>
    </location>
</feature>
<evidence type="ECO:0000313" key="2">
    <source>
        <dbReference type="EMBL" id="PKI62031.1"/>
    </source>
</evidence>
<accession>A0A2I0K0E8</accession>
<keyword evidence="3" id="KW-1185">Reference proteome</keyword>
<protein>
    <submittedName>
        <fullName evidence="2">Uncharacterized protein</fullName>
    </submittedName>
</protein>
<sequence>MTDSDSRSHGICRRSVIELESRNTRRRLSVIFLQVKASPKQRNWPPAKHNHSSATKPVSDNPTGVRPLRVHPDHFSAQGSVPFGYVPTTFLLRGHSLSGTSRLLFYSGVRPLWVRPDYFFAQGSVPFGYVPTTFLLRGLSPSGSSPLLFYSGVRLFRGSVPFGYVPTTFLLWGPSPSDTSRLLFFLGVSPFWIRPDYFSAQGSVPFGYVPATFLLRGPSP</sequence>